<dbReference type="InterPro" id="IPR003781">
    <property type="entry name" value="CoA-bd"/>
</dbReference>
<protein>
    <submittedName>
        <fullName evidence="2">CoA-binding protein</fullName>
    </submittedName>
</protein>
<dbReference type="AlphaFoldDB" id="A0A9X2MS73"/>
<dbReference type="Gene3D" id="3.40.50.720">
    <property type="entry name" value="NAD(P)-binding Rossmann-like Domain"/>
    <property type="match status" value="1"/>
</dbReference>
<dbReference type="PANTHER" id="PTHR33303">
    <property type="entry name" value="CYTOPLASMIC PROTEIN-RELATED"/>
    <property type="match status" value="1"/>
</dbReference>
<dbReference type="InterPro" id="IPR036291">
    <property type="entry name" value="NAD(P)-bd_dom_sf"/>
</dbReference>
<keyword evidence="3" id="KW-1185">Reference proteome</keyword>
<accession>A0A9X2MS73</accession>
<dbReference type="RefSeq" id="WP_257446369.1">
    <property type="nucleotide sequence ID" value="NZ_JANIPJ010000009.1"/>
</dbReference>
<sequence>MAFQNPDREQIKHLLQGSDTVAVVGLSDNPERISYMVSEAMQKKGYTIIPVNPNADTILGQKSYAKLSDIPVPVDIVNVFRRSEHTPGVAEEAAAIGAKTLWLQLGISNEEAASIASAAGMNVIMDRCIKVEDSILLPEGKPKS</sequence>
<comment type="caution">
    <text evidence="2">The sequence shown here is derived from an EMBL/GenBank/DDBJ whole genome shotgun (WGS) entry which is preliminary data.</text>
</comment>
<dbReference type="Proteomes" id="UP001141950">
    <property type="component" value="Unassembled WGS sequence"/>
</dbReference>
<organism evidence="2 3">
    <name type="scientific">Paenibacillus soyae</name>
    <dbReference type="NCBI Taxonomy" id="2969249"/>
    <lineage>
        <taxon>Bacteria</taxon>
        <taxon>Bacillati</taxon>
        <taxon>Bacillota</taxon>
        <taxon>Bacilli</taxon>
        <taxon>Bacillales</taxon>
        <taxon>Paenibacillaceae</taxon>
        <taxon>Paenibacillus</taxon>
    </lineage>
</organism>
<dbReference type="SMART" id="SM00881">
    <property type="entry name" value="CoA_binding"/>
    <property type="match status" value="1"/>
</dbReference>
<evidence type="ECO:0000259" key="1">
    <source>
        <dbReference type="SMART" id="SM00881"/>
    </source>
</evidence>
<evidence type="ECO:0000313" key="2">
    <source>
        <dbReference type="EMBL" id="MCR2804873.1"/>
    </source>
</evidence>
<evidence type="ECO:0000313" key="3">
    <source>
        <dbReference type="Proteomes" id="UP001141950"/>
    </source>
</evidence>
<feature type="domain" description="CoA-binding" evidence="1">
    <location>
        <begin position="15"/>
        <end position="107"/>
    </location>
</feature>
<dbReference type="SUPFAM" id="SSF51735">
    <property type="entry name" value="NAD(P)-binding Rossmann-fold domains"/>
    <property type="match status" value="1"/>
</dbReference>
<dbReference type="PANTHER" id="PTHR33303:SF2">
    <property type="entry name" value="COA-BINDING DOMAIN-CONTAINING PROTEIN"/>
    <property type="match status" value="1"/>
</dbReference>
<dbReference type="Pfam" id="PF13380">
    <property type="entry name" value="CoA_binding_2"/>
    <property type="match status" value="1"/>
</dbReference>
<name>A0A9X2MS73_9BACL</name>
<reference evidence="2" key="1">
    <citation type="submission" date="2022-08" db="EMBL/GenBank/DDBJ databases">
        <title>The genomic sequence of strain Paenibacillus sp. SCIV0701.</title>
        <authorList>
            <person name="Zhao H."/>
        </authorList>
    </citation>
    <scope>NUCLEOTIDE SEQUENCE</scope>
    <source>
        <strain evidence="2">SCIV0701</strain>
    </source>
</reference>
<gene>
    <name evidence="2" type="ORF">NQZ67_13390</name>
</gene>
<dbReference type="EMBL" id="JANIPJ010000009">
    <property type="protein sequence ID" value="MCR2804873.1"/>
    <property type="molecule type" value="Genomic_DNA"/>
</dbReference>
<proteinExistence type="predicted"/>